<feature type="compositionally biased region" description="Basic and acidic residues" evidence="1">
    <location>
        <begin position="9"/>
        <end position="22"/>
    </location>
</feature>
<keyword evidence="2" id="KW-1133">Transmembrane helix</keyword>
<evidence type="ECO:0000313" key="3">
    <source>
        <dbReference type="EMBL" id="GAA1836798.1"/>
    </source>
</evidence>
<reference evidence="3 4" key="1">
    <citation type="journal article" date="2019" name="Int. J. Syst. Evol. Microbiol.">
        <title>The Global Catalogue of Microorganisms (GCM) 10K type strain sequencing project: providing services to taxonomists for standard genome sequencing and annotation.</title>
        <authorList>
            <consortium name="The Broad Institute Genomics Platform"/>
            <consortium name="The Broad Institute Genome Sequencing Center for Infectious Disease"/>
            <person name="Wu L."/>
            <person name="Ma J."/>
        </authorList>
    </citation>
    <scope>NUCLEOTIDE SEQUENCE [LARGE SCALE GENOMIC DNA]</scope>
    <source>
        <strain evidence="3 4">JCM 14323</strain>
    </source>
</reference>
<evidence type="ECO:0000256" key="2">
    <source>
        <dbReference type="SAM" id="Phobius"/>
    </source>
</evidence>
<feature type="transmembrane region" description="Helical" evidence="2">
    <location>
        <begin position="66"/>
        <end position="85"/>
    </location>
</feature>
<keyword evidence="2" id="KW-0812">Transmembrane</keyword>
<feature type="region of interest" description="Disordered" evidence="1">
    <location>
        <begin position="1"/>
        <end position="22"/>
    </location>
</feature>
<sequence>MQLKPNPHRGSEPRGERESDALRARQFHQPVEPVSVVSALLAAPLAIAPIARAAEEEFDPNTVTPGVWGFIITFGVMVAVTLLVIDMTRRIRRTNYRAEVREELAREMAEAAQAEAGRSGPDGPAPTSDAAGTAADGGRAQPGASDDGATPTR</sequence>
<protein>
    <submittedName>
        <fullName evidence="3">Uncharacterized protein</fullName>
    </submittedName>
</protein>
<feature type="compositionally biased region" description="Low complexity" evidence="1">
    <location>
        <begin position="125"/>
        <end position="139"/>
    </location>
</feature>
<evidence type="ECO:0000256" key="1">
    <source>
        <dbReference type="SAM" id="MobiDB-lite"/>
    </source>
</evidence>
<keyword evidence="4" id="KW-1185">Reference proteome</keyword>
<gene>
    <name evidence="3" type="ORF">GCM10009750_22200</name>
</gene>
<organism evidence="3 4">
    <name type="scientific">Agromyces salentinus</name>
    <dbReference type="NCBI Taxonomy" id="269421"/>
    <lineage>
        <taxon>Bacteria</taxon>
        <taxon>Bacillati</taxon>
        <taxon>Actinomycetota</taxon>
        <taxon>Actinomycetes</taxon>
        <taxon>Micrococcales</taxon>
        <taxon>Microbacteriaceae</taxon>
        <taxon>Agromyces</taxon>
    </lineage>
</organism>
<dbReference type="Proteomes" id="UP001501746">
    <property type="component" value="Unassembled WGS sequence"/>
</dbReference>
<feature type="region of interest" description="Disordered" evidence="1">
    <location>
        <begin position="105"/>
        <end position="153"/>
    </location>
</feature>
<evidence type="ECO:0000313" key="4">
    <source>
        <dbReference type="Proteomes" id="UP001501746"/>
    </source>
</evidence>
<dbReference type="EMBL" id="BAAANK010000006">
    <property type="protein sequence ID" value="GAA1836798.1"/>
    <property type="molecule type" value="Genomic_DNA"/>
</dbReference>
<name>A0ABN2MT80_9MICO</name>
<accession>A0ABN2MT80</accession>
<proteinExistence type="predicted"/>
<comment type="caution">
    <text evidence="3">The sequence shown here is derived from an EMBL/GenBank/DDBJ whole genome shotgun (WGS) entry which is preliminary data.</text>
</comment>
<feature type="transmembrane region" description="Helical" evidence="2">
    <location>
        <begin position="33"/>
        <end position="54"/>
    </location>
</feature>
<keyword evidence="2" id="KW-0472">Membrane</keyword>